<dbReference type="PANTHER" id="PTHR43434">
    <property type="entry name" value="PHOSPHOGLYCOLATE PHOSPHATASE"/>
    <property type="match status" value="1"/>
</dbReference>
<dbReference type="InterPro" id="IPR023214">
    <property type="entry name" value="HAD_sf"/>
</dbReference>
<dbReference type="Gene3D" id="3.40.50.1000">
    <property type="entry name" value="HAD superfamily/HAD-like"/>
    <property type="match status" value="1"/>
</dbReference>
<dbReference type="InterPro" id="IPR036412">
    <property type="entry name" value="HAD-like_sf"/>
</dbReference>
<dbReference type="RefSeq" id="WP_126790829.1">
    <property type="nucleotide sequence ID" value="NZ_PIPI01000001.1"/>
</dbReference>
<dbReference type="Gene3D" id="1.10.150.240">
    <property type="entry name" value="Putative phosphatase, domain 2"/>
    <property type="match status" value="1"/>
</dbReference>
<dbReference type="SFLD" id="SFLDS00003">
    <property type="entry name" value="Haloacid_Dehalogenase"/>
    <property type="match status" value="1"/>
</dbReference>
<reference evidence="5 6" key="1">
    <citation type="journal article" date="2011" name="Front. Microbiol.">
        <title>Genomic signatures of strain selection and enhancement in Bacillus atrophaeus var. globigii, a historical biowarfare simulant.</title>
        <authorList>
            <person name="Gibbons H.S."/>
            <person name="Broomall S.M."/>
            <person name="McNew L.A."/>
            <person name="Daligault H."/>
            <person name="Chapman C."/>
            <person name="Bruce D."/>
            <person name="Karavis M."/>
            <person name="Krepps M."/>
            <person name="McGregor P.A."/>
            <person name="Hong C."/>
            <person name="Park K.H."/>
            <person name="Akmal A."/>
            <person name="Feldman A."/>
            <person name="Lin J.S."/>
            <person name="Chang W.E."/>
            <person name="Higgs B.W."/>
            <person name="Demirev P."/>
            <person name="Lindquist J."/>
            <person name="Liem A."/>
            <person name="Fochler E."/>
            <person name="Read T.D."/>
            <person name="Tapia R."/>
            <person name="Johnson S."/>
            <person name="Bishop-Lilly K.A."/>
            <person name="Detter C."/>
            <person name="Han C."/>
            <person name="Sozhamannan S."/>
            <person name="Rosenzweig C.N."/>
            <person name="Skowronski E.W."/>
        </authorList>
    </citation>
    <scope>NUCLEOTIDE SEQUENCE [LARGE SCALE GENOMIC DNA]</scope>
    <source>
        <strain evidence="5 6">AK5</strain>
    </source>
</reference>
<dbReference type="InterPro" id="IPR041492">
    <property type="entry name" value="HAD_2"/>
</dbReference>
<evidence type="ECO:0000256" key="4">
    <source>
        <dbReference type="ARBA" id="ARBA00023277"/>
    </source>
</evidence>
<name>A0A432VYI4_9GAMM</name>
<dbReference type="SUPFAM" id="SSF56784">
    <property type="entry name" value="HAD-like"/>
    <property type="match status" value="1"/>
</dbReference>
<keyword evidence="1" id="KW-0479">Metal-binding</keyword>
<dbReference type="SFLD" id="SFLDG01135">
    <property type="entry name" value="C1.5.6:_HAD__Beta-PGM__Phospha"/>
    <property type="match status" value="1"/>
</dbReference>
<proteinExistence type="predicted"/>
<dbReference type="GO" id="GO:0005829">
    <property type="term" value="C:cytosol"/>
    <property type="evidence" value="ECO:0007669"/>
    <property type="project" value="TreeGrafter"/>
</dbReference>
<dbReference type="NCBIfam" id="TIGR01549">
    <property type="entry name" value="HAD-SF-IA-v1"/>
    <property type="match status" value="1"/>
</dbReference>
<comment type="caution">
    <text evidence="5">The sequence shown here is derived from an EMBL/GenBank/DDBJ whole genome shotgun (WGS) entry which is preliminary data.</text>
</comment>
<evidence type="ECO:0000256" key="3">
    <source>
        <dbReference type="ARBA" id="ARBA00022842"/>
    </source>
</evidence>
<keyword evidence="2" id="KW-0378">Hydrolase</keyword>
<dbReference type="PRINTS" id="PR00413">
    <property type="entry name" value="HADHALOGNASE"/>
</dbReference>
<dbReference type="PANTHER" id="PTHR43434:SF23">
    <property type="entry name" value="PHOSPHOGLYCOLATE PHOSPHATASE"/>
    <property type="match status" value="1"/>
</dbReference>
<gene>
    <name evidence="5" type="primary">gph</name>
    <name evidence="5" type="ORF">CWE06_02455</name>
</gene>
<dbReference type="SFLD" id="SFLDG01129">
    <property type="entry name" value="C1.5:_HAD__Beta-PGM__Phosphata"/>
    <property type="match status" value="1"/>
</dbReference>
<sequence>MTKLAVLFDLDGTLLDTAPDLGAALNCVLQDYGLRALPLSDTRPYASHGSTGLLKFGFGEQFSLASPMQQQRWRQQFLDYYEARICEQTQLFAGVSELLANLHARHLAIGIVTNKPTRYTDLVLQSFPELAKLGSVVCGDTLAVNKPDPAPLHLAAEQLQVPSSQCIYVGDAERDIIAGRNAGMETVLARYGYIRCEEQPENWQADYDIHAPLELLKILA</sequence>
<evidence type="ECO:0000313" key="6">
    <source>
        <dbReference type="Proteomes" id="UP000288212"/>
    </source>
</evidence>
<dbReference type="GO" id="GO:0006281">
    <property type="term" value="P:DNA repair"/>
    <property type="evidence" value="ECO:0007669"/>
    <property type="project" value="TreeGrafter"/>
</dbReference>
<evidence type="ECO:0000313" key="5">
    <source>
        <dbReference type="EMBL" id="RUO21731.1"/>
    </source>
</evidence>
<organism evidence="5 6">
    <name type="scientific">Aliidiomarina haloalkalitolerans</name>
    <dbReference type="NCBI Taxonomy" id="859059"/>
    <lineage>
        <taxon>Bacteria</taxon>
        <taxon>Pseudomonadati</taxon>
        <taxon>Pseudomonadota</taxon>
        <taxon>Gammaproteobacteria</taxon>
        <taxon>Alteromonadales</taxon>
        <taxon>Idiomarinaceae</taxon>
        <taxon>Aliidiomarina</taxon>
    </lineage>
</organism>
<dbReference type="GO" id="GO:0046872">
    <property type="term" value="F:metal ion binding"/>
    <property type="evidence" value="ECO:0007669"/>
    <property type="project" value="UniProtKB-KW"/>
</dbReference>
<keyword evidence="6" id="KW-1185">Reference proteome</keyword>
<evidence type="ECO:0000256" key="1">
    <source>
        <dbReference type="ARBA" id="ARBA00022723"/>
    </source>
</evidence>
<dbReference type="InterPro" id="IPR006439">
    <property type="entry name" value="HAD-SF_hydro_IA"/>
</dbReference>
<dbReference type="Proteomes" id="UP000288212">
    <property type="component" value="Unassembled WGS sequence"/>
</dbReference>
<dbReference type="GO" id="GO:0008967">
    <property type="term" value="F:phosphoglycolate phosphatase activity"/>
    <property type="evidence" value="ECO:0007669"/>
    <property type="project" value="TreeGrafter"/>
</dbReference>
<dbReference type="InterPro" id="IPR050155">
    <property type="entry name" value="HAD-like_hydrolase_sf"/>
</dbReference>
<evidence type="ECO:0000256" key="2">
    <source>
        <dbReference type="ARBA" id="ARBA00022801"/>
    </source>
</evidence>
<dbReference type="AlphaFoldDB" id="A0A432VYI4"/>
<dbReference type="EMBL" id="PIPI01000001">
    <property type="protein sequence ID" value="RUO21731.1"/>
    <property type="molecule type" value="Genomic_DNA"/>
</dbReference>
<accession>A0A432VYI4</accession>
<dbReference type="InterPro" id="IPR023198">
    <property type="entry name" value="PGP-like_dom2"/>
</dbReference>
<dbReference type="NCBIfam" id="TIGR01509">
    <property type="entry name" value="HAD-SF-IA-v3"/>
    <property type="match status" value="1"/>
</dbReference>
<keyword evidence="3" id="KW-0460">Magnesium</keyword>
<dbReference type="Pfam" id="PF13419">
    <property type="entry name" value="HAD_2"/>
    <property type="match status" value="1"/>
</dbReference>
<dbReference type="OrthoDB" id="9776368at2"/>
<keyword evidence="4" id="KW-0119">Carbohydrate metabolism</keyword>
<protein>
    <submittedName>
        <fullName evidence="5">Phosphoglycolate phosphatase</fullName>
    </submittedName>
</protein>